<dbReference type="Proteomes" id="UP000283896">
    <property type="component" value="Unassembled WGS sequence"/>
</dbReference>
<evidence type="ECO:0000256" key="1">
    <source>
        <dbReference type="ARBA" id="ARBA00009776"/>
    </source>
</evidence>
<keyword evidence="5 11" id="KW-0545">Nucleotide biosynthesis</keyword>
<comment type="similarity">
    <text evidence="1 11">Belongs to the thymidylate kinase family.</text>
</comment>
<dbReference type="RefSeq" id="WP_023161363.1">
    <property type="nucleotide sequence ID" value="NC_022588.1"/>
</dbReference>
<name>A0A421NY74_9MOLU</name>
<dbReference type="InterPro" id="IPR018095">
    <property type="entry name" value="Thymidylate_kin_CS"/>
</dbReference>
<evidence type="ECO:0000256" key="3">
    <source>
        <dbReference type="ARBA" id="ARBA00017144"/>
    </source>
</evidence>
<dbReference type="KEGG" id="psol:S284_02410"/>
<evidence type="ECO:0000256" key="8">
    <source>
        <dbReference type="ARBA" id="ARBA00022840"/>
    </source>
</evidence>
<dbReference type="GO" id="GO:0006235">
    <property type="term" value="P:dTTP biosynthetic process"/>
    <property type="evidence" value="ECO:0007669"/>
    <property type="project" value="UniProtKB-UniRule"/>
</dbReference>
<comment type="caution">
    <text evidence="13">The sequence shown here is derived from an EMBL/GenBank/DDBJ whole genome shotgun (WGS) entry which is preliminary data.</text>
</comment>
<dbReference type="Gene3D" id="3.40.50.300">
    <property type="entry name" value="P-loop containing nucleotide triphosphate hydrolases"/>
    <property type="match status" value="1"/>
</dbReference>
<dbReference type="Pfam" id="PF02223">
    <property type="entry name" value="Thymidylate_kin"/>
    <property type="match status" value="1"/>
</dbReference>
<evidence type="ECO:0000256" key="11">
    <source>
        <dbReference type="HAMAP-Rule" id="MF_00165"/>
    </source>
</evidence>
<evidence type="ECO:0000256" key="7">
    <source>
        <dbReference type="ARBA" id="ARBA00022777"/>
    </source>
</evidence>
<evidence type="ECO:0000313" key="14">
    <source>
        <dbReference type="Proteomes" id="UP000283896"/>
    </source>
</evidence>
<evidence type="ECO:0000256" key="5">
    <source>
        <dbReference type="ARBA" id="ARBA00022727"/>
    </source>
</evidence>
<evidence type="ECO:0000259" key="12">
    <source>
        <dbReference type="Pfam" id="PF02223"/>
    </source>
</evidence>
<gene>
    <name evidence="11 13" type="primary">tmk</name>
    <name evidence="13" type="ORF">PSSA1_v1c1700</name>
</gene>
<reference evidence="14" key="1">
    <citation type="submission" date="2016-11" db="EMBL/GenBank/DDBJ databases">
        <title>Genome sequence of Candidatus Phytoplasma solani strain SA-1.</title>
        <authorList>
            <person name="Haryono M."/>
            <person name="Samarzija I."/>
            <person name="Seruga Music M."/>
            <person name="Hogenhout S."/>
            <person name="Kuo C.-H."/>
        </authorList>
    </citation>
    <scope>NUCLEOTIDE SEQUENCE [LARGE SCALE GENOMIC DNA]</scope>
    <source>
        <strain evidence="14">SA-1</strain>
    </source>
</reference>
<evidence type="ECO:0000256" key="2">
    <source>
        <dbReference type="ARBA" id="ARBA00012980"/>
    </source>
</evidence>
<sequence length="209" mass="24017">MFITFEGGEAAGKTTLARILAKKLKKDNYEVLLTKQPGGYPSFSFIRQTLLNPEMPAISLQTEALLYAADRIEHLNHIILPALQNKNIVICDRYVDSSFVYQGYARQLGKDYIAQINDFALKHPPNITFYLDLDPEIAKRRLAFFRSGTQNRLDLEKVQFHQKIREGYLQLAKQEPNRIITINADDSLAKISFVIYRKVKALLCRLNHC</sequence>
<dbReference type="HAMAP" id="MF_00165">
    <property type="entry name" value="Thymidylate_kinase"/>
    <property type="match status" value="1"/>
</dbReference>
<dbReference type="PANTHER" id="PTHR10344">
    <property type="entry name" value="THYMIDYLATE KINASE"/>
    <property type="match status" value="1"/>
</dbReference>
<evidence type="ECO:0000256" key="9">
    <source>
        <dbReference type="ARBA" id="ARBA00048743"/>
    </source>
</evidence>
<dbReference type="AlphaFoldDB" id="A0A421NY74"/>
<evidence type="ECO:0000313" key="13">
    <source>
        <dbReference type="EMBL" id="RMI88965.1"/>
    </source>
</evidence>
<dbReference type="InterPro" id="IPR018094">
    <property type="entry name" value="Thymidylate_kinase"/>
</dbReference>
<dbReference type="GO" id="GO:0005829">
    <property type="term" value="C:cytosol"/>
    <property type="evidence" value="ECO:0007669"/>
    <property type="project" value="TreeGrafter"/>
</dbReference>
<dbReference type="PROSITE" id="PS01331">
    <property type="entry name" value="THYMIDYLATE_KINASE"/>
    <property type="match status" value="1"/>
</dbReference>
<comment type="catalytic activity">
    <reaction evidence="9 11">
        <text>dTMP + ATP = dTDP + ADP</text>
        <dbReference type="Rhea" id="RHEA:13517"/>
        <dbReference type="ChEBI" id="CHEBI:30616"/>
        <dbReference type="ChEBI" id="CHEBI:58369"/>
        <dbReference type="ChEBI" id="CHEBI:63528"/>
        <dbReference type="ChEBI" id="CHEBI:456216"/>
        <dbReference type="EC" id="2.7.4.9"/>
    </reaction>
</comment>
<dbReference type="OrthoDB" id="9774907at2"/>
<dbReference type="GO" id="GO:0004798">
    <property type="term" value="F:dTMP kinase activity"/>
    <property type="evidence" value="ECO:0007669"/>
    <property type="project" value="UniProtKB-UniRule"/>
</dbReference>
<dbReference type="EC" id="2.7.4.9" evidence="2 11"/>
<feature type="binding site" evidence="11">
    <location>
        <begin position="7"/>
        <end position="14"/>
    </location>
    <ligand>
        <name>ATP</name>
        <dbReference type="ChEBI" id="CHEBI:30616"/>
    </ligand>
</feature>
<organism evidence="13 14">
    <name type="scientific">Candidatus Phytoplasma solani</name>
    <dbReference type="NCBI Taxonomy" id="69896"/>
    <lineage>
        <taxon>Bacteria</taxon>
        <taxon>Bacillati</taxon>
        <taxon>Mycoplasmatota</taxon>
        <taxon>Mollicutes</taxon>
        <taxon>Acholeplasmatales</taxon>
        <taxon>Acholeplasmataceae</taxon>
        <taxon>Candidatus Phytoplasma</taxon>
        <taxon>16SrXII (Stolbur group)</taxon>
    </lineage>
</organism>
<keyword evidence="6 11" id="KW-0547">Nucleotide-binding</keyword>
<dbReference type="GO" id="GO:0005524">
    <property type="term" value="F:ATP binding"/>
    <property type="evidence" value="ECO:0007669"/>
    <property type="project" value="UniProtKB-UniRule"/>
</dbReference>
<dbReference type="CDD" id="cd01672">
    <property type="entry name" value="TMPK"/>
    <property type="match status" value="1"/>
</dbReference>
<dbReference type="InterPro" id="IPR039430">
    <property type="entry name" value="Thymidylate_kin-like_dom"/>
</dbReference>
<dbReference type="PANTHER" id="PTHR10344:SF4">
    <property type="entry name" value="UMP-CMP KINASE 2, MITOCHONDRIAL"/>
    <property type="match status" value="1"/>
</dbReference>
<dbReference type="InterPro" id="IPR027417">
    <property type="entry name" value="P-loop_NTPase"/>
</dbReference>
<dbReference type="EMBL" id="MPBG01000002">
    <property type="protein sequence ID" value="RMI88965.1"/>
    <property type="molecule type" value="Genomic_DNA"/>
</dbReference>
<dbReference type="GO" id="GO:0006227">
    <property type="term" value="P:dUDP biosynthetic process"/>
    <property type="evidence" value="ECO:0007669"/>
    <property type="project" value="TreeGrafter"/>
</dbReference>
<keyword evidence="8 11" id="KW-0067">ATP-binding</keyword>
<dbReference type="GO" id="GO:0006233">
    <property type="term" value="P:dTDP biosynthetic process"/>
    <property type="evidence" value="ECO:0007669"/>
    <property type="project" value="InterPro"/>
</dbReference>
<evidence type="ECO:0000256" key="10">
    <source>
        <dbReference type="ARBA" id="ARBA00057735"/>
    </source>
</evidence>
<feature type="domain" description="Thymidylate kinase-like" evidence="12">
    <location>
        <begin position="5"/>
        <end position="189"/>
    </location>
</feature>
<protein>
    <recommendedName>
        <fullName evidence="3 11">Thymidylate kinase</fullName>
        <ecNumber evidence="2 11">2.7.4.9</ecNumber>
    </recommendedName>
    <alternativeName>
        <fullName evidence="11">dTMP kinase</fullName>
    </alternativeName>
</protein>
<evidence type="ECO:0000256" key="6">
    <source>
        <dbReference type="ARBA" id="ARBA00022741"/>
    </source>
</evidence>
<keyword evidence="4 11" id="KW-0808">Transferase</keyword>
<accession>A0A421NY74</accession>
<dbReference type="NCBIfam" id="TIGR00041">
    <property type="entry name" value="DTMP_kinase"/>
    <property type="match status" value="1"/>
</dbReference>
<keyword evidence="14" id="KW-1185">Reference proteome</keyword>
<dbReference type="STRING" id="69896.S284_02410"/>
<proteinExistence type="inferred from homology"/>
<evidence type="ECO:0000256" key="4">
    <source>
        <dbReference type="ARBA" id="ARBA00022679"/>
    </source>
</evidence>
<keyword evidence="7 11" id="KW-0418">Kinase</keyword>
<dbReference type="FunFam" id="3.40.50.300:FF:000225">
    <property type="entry name" value="Thymidylate kinase"/>
    <property type="match status" value="1"/>
</dbReference>
<comment type="function">
    <text evidence="10 11">Phosphorylation of dTMP to form dTDP in both de novo and salvage pathways of dTTP synthesis.</text>
</comment>
<dbReference type="SUPFAM" id="SSF52540">
    <property type="entry name" value="P-loop containing nucleoside triphosphate hydrolases"/>
    <property type="match status" value="1"/>
</dbReference>